<feature type="transmembrane region" description="Helical" evidence="1">
    <location>
        <begin position="132"/>
        <end position="151"/>
    </location>
</feature>
<keyword evidence="1" id="KW-0812">Transmembrane</keyword>
<dbReference type="PANTHER" id="PTHR33306:SF7">
    <property type="entry name" value="EXPRESSED PROTEIN"/>
    <property type="match status" value="1"/>
</dbReference>
<evidence type="ECO:0000313" key="2">
    <source>
        <dbReference type="EMBL" id="WVZ02129.1"/>
    </source>
</evidence>
<reference evidence="2 3" key="1">
    <citation type="journal article" date="2023" name="Life. Sci Alliance">
        <title>Evolutionary insights into 3D genome organization and epigenetic landscape of Vigna mungo.</title>
        <authorList>
            <person name="Junaid A."/>
            <person name="Singh B."/>
            <person name="Bhatia S."/>
        </authorList>
    </citation>
    <scope>NUCLEOTIDE SEQUENCE [LARGE SCALE GENOMIC DNA]</scope>
    <source>
        <strain evidence="2">Urdbean</strain>
    </source>
</reference>
<feature type="transmembrane region" description="Helical" evidence="1">
    <location>
        <begin position="47"/>
        <end position="67"/>
    </location>
</feature>
<protein>
    <submittedName>
        <fullName evidence="2">Uncharacterized protein</fullName>
    </submittedName>
</protein>
<dbReference type="AlphaFoldDB" id="A0AAQ3N3B3"/>
<sequence>MGYYYVHKPKPCDACTPNVVLILVLALILLAAPKLFSGEPEEEETNYTSPFVALILLVLILLLLSFLGTSRRKVCFKPPYCQCTSRTSSVLDGFTLNPLPYPVLLILALIFLFFAISWYFSYEEVVETAEEQFGWVLFATPVVLILIVRWLSSMENSEWFSASLPWESRRRTHQGPSEGSSPWGVAALILVLLIMAQYQSNFLNSWFV</sequence>
<organism evidence="2 3">
    <name type="scientific">Vigna mungo</name>
    <name type="common">Black gram</name>
    <name type="synonym">Phaseolus mungo</name>
    <dbReference type="NCBI Taxonomy" id="3915"/>
    <lineage>
        <taxon>Eukaryota</taxon>
        <taxon>Viridiplantae</taxon>
        <taxon>Streptophyta</taxon>
        <taxon>Embryophyta</taxon>
        <taxon>Tracheophyta</taxon>
        <taxon>Spermatophyta</taxon>
        <taxon>Magnoliopsida</taxon>
        <taxon>eudicotyledons</taxon>
        <taxon>Gunneridae</taxon>
        <taxon>Pentapetalae</taxon>
        <taxon>rosids</taxon>
        <taxon>fabids</taxon>
        <taxon>Fabales</taxon>
        <taxon>Fabaceae</taxon>
        <taxon>Papilionoideae</taxon>
        <taxon>50 kb inversion clade</taxon>
        <taxon>NPAAA clade</taxon>
        <taxon>indigoferoid/millettioid clade</taxon>
        <taxon>Phaseoleae</taxon>
        <taxon>Vigna</taxon>
    </lineage>
</organism>
<gene>
    <name evidence="2" type="ORF">V8G54_022935</name>
</gene>
<keyword evidence="1" id="KW-1133">Transmembrane helix</keyword>
<feature type="transmembrane region" description="Helical" evidence="1">
    <location>
        <begin position="179"/>
        <end position="198"/>
    </location>
</feature>
<name>A0AAQ3N3B3_VIGMU</name>
<dbReference type="PANTHER" id="PTHR33306">
    <property type="entry name" value="EXPRESSED PROTEIN-RELATED-RELATED"/>
    <property type="match status" value="1"/>
</dbReference>
<dbReference type="Proteomes" id="UP001374535">
    <property type="component" value="Chromosome 7"/>
</dbReference>
<accession>A0AAQ3N3B3</accession>
<dbReference type="EMBL" id="CP144694">
    <property type="protein sequence ID" value="WVZ02129.1"/>
    <property type="molecule type" value="Genomic_DNA"/>
</dbReference>
<evidence type="ECO:0000313" key="3">
    <source>
        <dbReference type="Proteomes" id="UP001374535"/>
    </source>
</evidence>
<evidence type="ECO:0000256" key="1">
    <source>
        <dbReference type="SAM" id="Phobius"/>
    </source>
</evidence>
<keyword evidence="1" id="KW-0472">Membrane</keyword>
<feature type="transmembrane region" description="Helical" evidence="1">
    <location>
        <begin position="99"/>
        <end position="120"/>
    </location>
</feature>
<keyword evidence="3" id="KW-1185">Reference proteome</keyword>
<proteinExistence type="predicted"/>